<name>A0A1J5PQP8_9ZZZZ</name>
<dbReference type="EMBL" id="MLJW01004381">
    <property type="protein sequence ID" value="OIQ70071.1"/>
    <property type="molecule type" value="Genomic_DNA"/>
</dbReference>
<dbReference type="Gene3D" id="3.20.20.20">
    <property type="entry name" value="Dihydropteroate synthase-like"/>
    <property type="match status" value="1"/>
</dbReference>
<comment type="cofactor">
    <cofactor evidence="2">
        <name>Mg(2+)</name>
        <dbReference type="ChEBI" id="CHEBI:18420"/>
    </cofactor>
</comment>
<dbReference type="NCBIfam" id="TIGR01496">
    <property type="entry name" value="DHPS"/>
    <property type="match status" value="1"/>
</dbReference>
<evidence type="ECO:0000256" key="7">
    <source>
        <dbReference type="ARBA" id="ARBA00022842"/>
    </source>
</evidence>
<dbReference type="InterPro" id="IPR011005">
    <property type="entry name" value="Dihydropteroate_synth-like_sf"/>
</dbReference>
<protein>
    <recommendedName>
        <fullName evidence="4">dihydropteroate synthase</fullName>
        <ecNumber evidence="4">2.5.1.15</ecNumber>
    </recommendedName>
</protein>
<comment type="caution">
    <text evidence="10">The sequence shown here is derived from an EMBL/GenBank/DDBJ whole genome shotgun (WGS) entry which is preliminary data.</text>
</comment>
<dbReference type="PANTHER" id="PTHR20941">
    <property type="entry name" value="FOLATE SYNTHESIS PROTEINS"/>
    <property type="match status" value="1"/>
</dbReference>
<feature type="domain" description="Pterin-binding" evidence="9">
    <location>
        <begin position="71"/>
        <end position="324"/>
    </location>
</feature>
<dbReference type="SUPFAM" id="SSF51717">
    <property type="entry name" value="Dihydropteroate synthetase-like"/>
    <property type="match status" value="1"/>
</dbReference>
<organism evidence="10">
    <name type="scientific">mine drainage metagenome</name>
    <dbReference type="NCBI Taxonomy" id="410659"/>
    <lineage>
        <taxon>unclassified sequences</taxon>
        <taxon>metagenomes</taxon>
        <taxon>ecological metagenomes</taxon>
    </lineage>
</organism>
<evidence type="ECO:0000313" key="10">
    <source>
        <dbReference type="EMBL" id="OIQ70071.1"/>
    </source>
</evidence>
<comment type="catalytic activity">
    <reaction evidence="1">
        <text>(7,8-dihydropterin-6-yl)methyl diphosphate + 4-aminobenzoate = 7,8-dihydropteroate + diphosphate</text>
        <dbReference type="Rhea" id="RHEA:19949"/>
        <dbReference type="ChEBI" id="CHEBI:17836"/>
        <dbReference type="ChEBI" id="CHEBI:17839"/>
        <dbReference type="ChEBI" id="CHEBI:33019"/>
        <dbReference type="ChEBI" id="CHEBI:72950"/>
        <dbReference type="EC" id="2.5.1.15"/>
    </reaction>
</comment>
<comment type="pathway">
    <text evidence="3">Cofactor biosynthesis; tetrahydrofolate biosynthesis; 7,8-dihydrofolate from 2-amino-4-hydroxy-6-hydroxymethyl-7,8-dihydropteridine diphosphate and 4-aminobenzoate: step 1/2.</text>
</comment>
<dbReference type="PANTHER" id="PTHR20941:SF1">
    <property type="entry name" value="FOLIC ACID SYNTHESIS PROTEIN FOL1"/>
    <property type="match status" value="1"/>
</dbReference>
<dbReference type="EC" id="2.5.1.15" evidence="4"/>
<dbReference type="InterPro" id="IPR000489">
    <property type="entry name" value="Pterin-binding_dom"/>
</dbReference>
<dbReference type="Pfam" id="PF00809">
    <property type="entry name" value="Pterin_bind"/>
    <property type="match status" value="1"/>
</dbReference>
<evidence type="ECO:0000256" key="3">
    <source>
        <dbReference type="ARBA" id="ARBA00004763"/>
    </source>
</evidence>
<dbReference type="InterPro" id="IPR006390">
    <property type="entry name" value="DHP_synth_dom"/>
</dbReference>
<proteinExistence type="predicted"/>
<sequence length="338" mass="36078">MLYYRPVAMTDSARPPEALTLAGGWCWFDRVEVLSRSAAPRLIPAADLPDDWRRRLTAPRAPVCGLPMTHPQVMGILNVTPDSFSDGGDFLRPDTALSGARAMIADGAAMLDVGGESTRPGAAEVATDEEIRRTVPVIEALRRAGETVPISIDTRKAAVAAAALAAGADMVNDVTALGFDPAMAATAAGATLCLMHSIGTPATMQQDPQYENVLLDVYDFLSERIARAEAVGMSRDRILLDPGIGFGKTDVHNKELLRHLSLFHGLGCPLLLGVSRKRTIGKIGGATDPKARMPGSVAVALAGISQGVQMVRVHDIEPTLQAIRLWQWLAAPQESMTW</sequence>
<keyword evidence="8" id="KW-0289">Folate biosynthesis</keyword>
<keyword evidence="7" id="KW-0460">Magnesium</keyword>
<evidence type="ECO:0000256" key="4">
    <source>
        <dbReference type="ARBA" id="ARBA00012458"/>
    </source>
</evidence>
<evidence type="ECO:0000256" key="2">
    <source>
        <dbReference type="ARBA" id="ARBA00001946"/>
    </source>
</evidence>
<evidence type="ECO:0000256" key="5">
    <source>
        <dbReference type="ARBA" id="ARBA00022679"/>
    </source>
</evidence>
<evidence type="ECO:0000256" key="6">
    <source>
        <dbReference type="ARBA" id="ARBA00022723"/>
    </source>
</evidence>
<dbReference type="PROSITE" id="PS00792">
    <property type="entry name" value="DHPS_1"/>
    <property type="match status" value="1"/>
</dbReference>
<dbReference type="PROSITE" id="PS00793">
    <property type="entry name" value="DHPS_2"/>
    <property type="match status" value="1"/>
</dbReference>
<dbReference type="AlphaFoldDB" id="A0A1J5PQP8"/>
<dbReference type="CDD" id="cd00739">
    <property type="entry name" value="DHPS"/>
    <property type="match status" value="1"/>
</dbReference>
<dbReference type="InterPro" id="IPR045031">
    <property type="entry name" value="DHP_synth-like"/>
</dbReference>
<dbReference type="GO" id="GO:0046654">
    <property type="term" value="P:tetrahydrofolate biosynthetic process"/>
    <property type="evidence" value="ECO:0007669"/>
    <property type="project" value="TreeGrafter"/>
</dbReference>
<gene>
    <name evidence="10" type="primary">folP_12</name>
    <name evidence="10" type="ORF">GALL_483210</name>
</gene>
<dbReference type="PROSITE" id="PS50972">
    <property type="entry name" value="PTERIN_BINDING"/>
    <property type="match status" value="1"/>
</dbReference>
<reference evidence="10" key="1">
    <citation type="submission" date="2016-10" db="EMBL/GenBank/DDBJ databases">
        <title>Sequence of Gallionella enrichment culture.</title>
        <authorList>
            <person name="Poehlein A."/>
            <person name="Muehling M."/>
            <person name="Daniel R."/>
        </authorList>
    </citation>
    <scope>NUCLEOTIDE SEQUENCE</scope>
</reference>
<dbReference type="GO" id="GO:0004156">
    <property type="term" value="F:dihydropteroate synthase activity"/>
    <property type="evidence" value="ECO:0007669"/>
    <property type="project" value="UniProtKB-EC"/>
</dbReference>
<evidence type="ECO:0000256" key="8">
    <source>
        <dbReference type="ARBA" id="ARBA00022909"/>
    </source>
</evidence>
<dbReference type="GO" id="GO:0005829">
    <property type="term" value="C:cytosol"/>
    <property type="evidence" value="ECO:0007669"/>
    <property type="project" value="TreeGrafter"/>
</dbReference>
<dbReference type="GO" id="GO:0046656">
    <property type="term" value="P:folic acid biosynthetic process"/>
    <property type="evidence" value="ECO:0007669"/>
    <property type="project" value="UniProtKB-KW"/>
</dbReference>
<evidence type="ECO:0000256" key="1">
    <source>
        <dbReference type="ARBA" id="ARBA00000012"/>
    </source>
</evidence>
<keyword evidence="5 10" id="KW-0808">Transferase</keyword>
<accession>A0A1J5PQP8</accession>
<dbReference type="FunFam" id="3.20.20.20:FF:000006">
    <property type="entry name" value="Dihydropteroate synthase"/>
    <property type="match status" value="1"/>
</dbReference>
<evidence type="ECO:0000259" key="9">
    <source>
        <dbReference type="PROSITE" id="PS50972"/>
    </source>
</evidence>
<dbReference type="GO" id="GO:0046872">
    <property type="term" value="F:metal ion binding"/>
    <property type="evidence" value="ECO:0007669"/>
    <property type="project" value="UniProtKB-KW"/>
</dbReference>
<keyword evidence="6" id="KW-0479">Metal-binding</keyword>